<keyword evidence="5" id="KW-0813">Transport</keyword>
<comment type="subcellular location">
    <subcellularLocation>
        <location evidence="1">Mitochondrion membrane</location>
        <topology evidence="1">Multi-pass membrane protein</topology>
    </subcellularLocation>
</comment>
<evidence type="ECO:0000256" key="1">
    <source>
        <dbReference type="ARBA" id="ARBA00004225"/>
    </source>
</evidence>
<evidence type="ECO:0000256" key="12">
    <source>
        <dbReference type="ARBA" id="ARBA00023128"/>
    </source>
</evidence>
<feature type="transmembrane region" description="Helical" evidence="16">
    <location>
        <begin position="136"/>
        <end position="163"/>
    </location>
</feature>
<keyword evidence="9" id="KW-0249">Electron transport</keyword>
<accession>D6RS46</accession>
<dbReference type="EC" id="7.1.1.2" evidence="3"/>
<comment type="catalytic activity">
    <reaction evidence="15">
        <text>a ubiquinone + NADH + 5 H(+)(in) = a ubiquinol + NAD(+) + 4 H(+)(out)</text>
        <dbReference type="Rhea" id="RHEA:29091"/>
        <dbReference type="Rhea" id="RHEA-COMP:9565"/>
        <dbReference type="Rhea" id="RHEA-COMP:9566"/>
        <dbReference type="ChEBI" id="CHEBI:15378"/>
        <dbReference type="ChEBI" id="CHEBI:16389"/>
        <dbReference type="ChEBI" id="CHEBI:17976"/>
        <dbReference type="ChEBI" id="CHEBI:57540"/>
        <dbReference type="ChEBI" id="CHEBI:57945"/>
        <dbReference type="EC" id="7.1.1.2"/>
    </reaction>
</comment>
<dbReference type="EMBL" id="AB475096">
    <property type="protein sequence ID" value="BAJ08136.1"/>
    <property type="molecule type" value="Genomic_DNA"/>
</dbReference>
<evidence type="ECO:0000256" key="2">
    <source>
        <dbReference type="ARBA" id="ARBA00005698"/>
    </source>
</evidence>
<feature type="signal peptide" evidence="17">
    <location>
        <begin position="1"/>
        <end position="20"/>
    </location>
</feature>
<evidence type="ECO:0000256" key="9">
    <source>
        <dbReference type="ARBA" id="ARBA00022982"/>
    </source>
</evidence>
<evidence type="ECO:0000256" key="11">
    <source>
        <dbReference type="ARBA" id="ARBA00023027"/>
    </source>
</evidence>
<evidence type="ECO:0000256" key="8">
    <source>
        <dbReference type="ARBA" id="ARBA00022967"/>
    </source>
</evidence>
<keyword evidence="12 18" id="KW-0496">Mitochondrion</keyword>
<dbReference type="PANTHER" id="PTHR11435">
    <property type="entry name" value="NADH UBIQUINONE OXIDOREDUCTASE SUBUNIT ND6"/>
    <property type="match status" value="1"/>
</dbReference>
<dbReference type="CTD" id="4541"/>
<reference evidence="18" key="1">
    <citation type="journal article" date="2010" name="BMC Evol. Biol.">
        <title>Mitochondrial genomes of acrodont lizards: timing of gene rearrangements and phylogenetic and biogeographic implications.</title>
        <authorList>
            <person name="Okajima Y."/>
            <person name="Kumazawa Y."/>
        </authorList>
    </citation>
    <scope>NUCLEOTIDE SEQUENCE</scope>
</reference>
<dbReference type="AlphaFoldDB" id="D6RS46"/>
<geneLocation type="mitochondrion" evidence="18"/>
<organism evidence="18">
    <name type="scientific">Hydrosaurus amboinensis</name>
    <name type="common">sailfin lizard</name>
    <dbReference type="NCBI Taxonomy" id="588074"/>
    <lineage>
        <taxon>Eukaryota</taxon>
        <taxon>Metazoa</taxon>
        <taxon>Chordata</taxon>
        <taxon>Craniata</taxon>
        <taxon>Vertebrata</taxon>
        <taxon>Euteleostomi</taxon>
        <taxon>Lepidosauria</taxon>
        <taxon>Squamata</taxon>
        <taxon>Bifurcata</taxon>
        <taxon>Unidentata</taxon>
        <taxon>Episquamata</taxon>
        <taxon>Toxicofera</taxon>
        <taxon>Iguania</taxon>
        <taxon>Acrodonta</taxon>
        <taxon>Agamidae</taxon>
        <taxon>Hydrosaurinae</taxon>
        <taxon>Hydrosaurus</taxon>
    </lineage>
</organism>
<evidence type="ECO:0000256" key="4">
    <source>
        <dbReference type="ARBA" id="ARBA00021095"/>
    </source>
</evidence>
<evidence type="ECO:0000313" key="18">
    <source>
        <dbReference type="EMBL" id="BAJ08136.1"/>
    </source>
</evidence>
<evidence type="ECO:0000256" key="17">
    <source>
        <dbReference type="SAM" id="SignalP"/>
    </source>
</evidence>
<comment type="similarity">
    <text evidence="2">Belongs to the complex I subunit 6 family.</text>
</comment>
<keyword evidence="6" id="KW-0679">Respiratory chain</keyword>
<keyword evidence="13 16" id="KW-0472">Membrane</keyword>
<evidence type="ECO:0000256" key="6">
    <source>
        <dbReference type="ARBA" id="ARBA00022660"/>
    </source>
</evidence>
<dbReference type="GeneID" id="9222090"/>
<protein>
    <recommendedName>
        <fullName evidence="4">NADH-ubiquinone oxidoreductase chain 6</fullName>
        <ecNumber evidence="3">7.1.1.2</ecNumber>
    </recommendedName>
    <alternativeName>
        <fullName evidence="14">NADH dehydrogenase subunit 6</fullName>
    </alternativeName>
</protein>
<gene>
    <name evidence="18" type="primary">NADH dehydrogenase subunit 6</name>
    <name evidence="18" type="synonym">ND6</name>
</gene>
<sequence length="173" mass="18614">MYFVFLFSMMFLFLVGGVASNPSPCFGTGALVVASGIGCAVLAELGELYVALVLFLVYLGGMLVVFAYSVSLSSDLYPQAWDNPVISLYMMYYVLFVTVVGWCLGLGIKSSHFLLFSNLSVFDVSVFDGGYGGICFLYSVAGVILFLVGFSLLLTLLVVLELVRNVSFGSMGD</sequence>
<keyword evidence="8" id="KW-1278">Translocase</keyword>
<evidence type="ECO:0000256" key="10">
    <source>
        <dbReference type="ARBA" id="ARBA00022989"/>
    </source>
</evidence>
<dbReference type="GO" id="GO:0031966">
    <property type="term" value="C:mitochondrial membrane"/>
    <property type="evidence" value="ECO:0007669"/>
    <property type="project" value="UniProtKB-SubCell"/>
</dbReference>
<evidence type="ECO:0000256" key="14">
    <source>
        <dbReference type="ARBA" id="ARBA00031019"/>
    </source>
</evidence>
<dbReference type="RefSeq" id="YP_003667958.1">
    <property type="nucleotide sequence ID" value="NC_014178.1"/>
</dbReference>
<evidence type="ECO:0000256" key="13">
    <source>
        <dbReference type="ARBA" id="ARBA00023136"/>
    </source>
</evidence>
<feature type="transmembrane region" description="Helical" evidence="16">
    <location>
        <begin position="48"/>
        <end position="70"/>
    </location>
</feature>
<evidence type="ECO:0000256" key="16">
    <source>
        <dbReference type="SAM" id="Phobius"/>
    </source>
</evidence>
<evidence type="ECO:0000256" key="5">
    <source>
        <dbReference type="ARBA" id="ARBA00022448"/>
    </source>
</evidence>
<dbReference type="GO" id="GO:0008137">
    <property type="term" value="F:NADH dehydrogenase (ubiquinone) activity"/>
    <property type="evidence" value="ECO:0007669"/>
    <property type="project" value="UniProtKB-EC"/>
</dbReference>
<feature type="transmembrane region" description="Helical" evidence="16">
    <location>
        <begin position="91"/>
        <end position="116"/>
    </location>
</feature>
<dbReference type="InterPro" id="IPR050269">
    <property type="entry name" value="ComplexI_Subunit6"/>
</dbReference>
<keyword evidence="10 16" id="KW-1133">Transmembrane helix</keyword>
<keyword evidence="11" id="KW-0520">NAD</keyword>
<evidence type="ECO:0000256" key="7">
    <source>
        <dbReference type="ARBA" id="ARBA00022692"/>
    </source>
</evidence>
<proteinExistence type="inferred from homology"/>
<name>D6RS46_9SAUR</name>
<dbReference type="PANTHER" id="PTHR11435:SF1">
    <property type="entry name" value="NADH-UBIQUINONE OXIDOREDUCTASE CHAIN 6"/>
    <property type="match status" value="1"/>
</dbReference>
<feature type="chain" id="PRO_5003087923" description="NADH-ubiquinone oxidoreductase chain 6" evidence="17">
    <location>
        <begin position="21"/>
        <end position="173"/>
    </location>
</feature>
<evidence type="ECO:0000256" key="15">
    <source>
        <dbReference type="ARBA" id="ARBA00049551"/>
    </source>
</evidence>
<keyword evidence="17" id="KW-0732">Signal</keyword>
<keyword evidence="7 16" id="KW-0812">Transmembrane</keyword>
<evidence type="ECO:0000256" key="3">
    <source>
        <dbReference type="ARBA" id="ARBA00012944"/>
    </source>
</evidence>